<dbReference type="Proteomes" id="UP000887565">
    <property type="component" value="Unplaced"/>
</dbReference>
<protein>
    <submittedName>
        <fullName evidence="3">Uncharacterized protein</fullName>
    </submittedName>
</protein>
<name>A0A915JTQ7_ROMCU</name>
<dbReference type="WBParaSite" id="nRc.2.0.1.t29434-RA">
    <property type="protein sequence ID" value="nRc.2.0.1.t29434-RA"/>
    <property type="gene ID" value="nRc.2.0.1.g29434"/>
</dbReference>
<feature type="region of interest" description="Disordered" evidence="1">
    <location>
        <begin position="1"/>
        <end position="27"/>
    </location>
</feature>
<sequence>MTKKSRAHHKRGKNQSTGPEPGHFPRALVGIVTPTSTLASGGIAPAPYGKPSDILFYVYSSPALEPEKRKRNDYLDPFSKLLHFGSFVAESRLKNLNLSKAAYLAFCASRRVHRGD</sequence>
<keyword evidence="2" id="KW-1185">Reference proteome</keyword>
<feature type="compositionally biased region" description="Basic residues" evidence="1">
    <location>
        <begin position="1"/>
        <end position="13"/>
    </location>
</feature>
<organism evidence="2 3">
    <name type="scientific">Romanomermis culicivorax</name>
    <name type="common">Nematode worm</name>
    <dbReference type="NCBI Taxonomy" id="13658"/>
    <lineage>
        <taxon>Eukaryota</taxon>
        <taxon>Metazoa</taxon>
        <taxon>Ecdysozoa</taxon>
        <taxon>Nematoda</taxon>
        <taxon>Enoplea</taxon>
        <taxon>Dorylaimia</taxon>
        <taxon>Mermithida</taxon>
        <taxon>Mermithoidea</taxon>
        <taxon>Mermithidae</taxon>
        <taxon>Romanomermis</taxon>
    </lineage>
</organism>
<proteinExistence type="predicted"/>
<accession>A0A915JTQ7</accession>
<evidence type="ECO:0000256" key="1">
    <source>
        <dbReference type="SAM" id="MobiDB-lite"/>
    </source>
</evidence>
<evidence type="ECO:0000313" key="2">
    <source>
        <dbReference type="Proteomes" id="UP000887565"/>
    </source>
</evidence>
<dbReference type="AlphaFoldDB" id="A0A915JTQ7"/>
<evidence type="ECO:0000313" key="3">
    <source>
        <dbReference type="WBParaSite" id="nRc.2.0.1.t29434-RA"/>
    </source>
</evidence>
<reference evidence="3" key="1">
    <citation type="submission" date="2022-11" db="UniProtKB">
        <authorList>
            <consortium name="WormBaseParasite"/>
        </authorList>
    </citation>
    <scope>IDENTIFICATION</scope>
</reference>